<evidence type="ECO:0000313" key="2">
    <source>
        <dbReference type="Proteomes" id="UP000887013"/>
    </source>
</evidence>
<name>A0A8X6PNB6_NEPPI</name>
<evidence type="ECO:0000313" key="1">
    <source>
        <dbReference type="EMBL" id="GFT80234.1"/>
    </source>
</evidence>
<dbReference type="Proteomes" id="UP000887013">
    <property type="component" value="Unassembled WGS sequence"/>
</dbReference>
<dbReference type="EMBL" id="BMAW01071885">
    <property type="protein sequence ID" value="GFT80234.1"/>
    <property type="molecule type" value="Genomic_DNA"/>
</dbReference>
<proteinExistence type="predicted"/>
<dbReference type="AlphaFoldDB" id="A0A8X6PNB6"/>
<gene>
    <name evidence="1" type="ORF">NPIL_190541</name>
</gene>
<sequence>MNSFFNQHFGIVLEYIDQIPLAPERTSVLGHHKILIHRQKSKSVSKRRKTSPLCNKEKVNLQHKPKEHFLPHWAYGSTQSSEVFRTEKKGLELDDNHTIQQSS</sequence>
<comment type="caution">
    <text evidence="1">The sequence shown here is derived from an EMBL/GenBank/DDBJ whole genome shotgun (WGS) entry which is preliminary data.</text>
</comment>
<accession>A0A8X6PNB6</accession>
<protein>
    <submittedName>
        <fullName evidence="1">Uncharacterized protein</fullName>
    </submittedName>
</protein>
<organism evidence="1 2">
    <name type="scientific">Nephila pilipes</name>
    <name type="common">Giant wood spider</name>
    <name type="synonym">Nephila maculata</name>
    <dbReference type="NCBI Taxonomy" id="299642"/>
    <lineage>
        <taxon>Eukaryota</taxon>
        <taxon>Metazoa</taxon>
        <taxon>Ecdysozoa</taxon>
        <taxon>Arthropoda</taxon>
        <taxon>Chelicerata</taxon>
        <taxon>Arachnida</taxon>
        <taxon>Araneae</taxon>
        <taxon>Araneomorphae</taxon>
        <taxon>Entelegynae</taxon>
        <taxon>Araneoidea</taxon>
        <taxon>Nephilidae</taxon>
        <taxon>Nephila</taxon>
    </lineage>
</organism>
<reference evidence="1" key="1">
    <citation type="submission" date="2020-08" db="EMBL/GenBank/DDBJ databases">
        <title>Multicomponent nature underlies the extraordinary mechanical properties of spider dragline silk.</title>
        <authorList>
            <person name="Kono N."/>
            <person name="Nakamura H."/>
            <person name="Mori M."/>
            <person name="Yoshida Y."/>
            <person name="Ohtoshi R."/>
            <person name="Malay A.D."/>
            <person name="Moran D.A.P."/>
            <person name="Tomita M."/>
            <person name="Numata K."/>
            <person name="Arakawa K."/>
        </authorList>
    </citation>
    <scope>NUCLEOTIDE SEQUENCE</scope>
</reference>
<keyword evidence="2" id="KW-1185">Reference proteome</keyword>